<feature type="compositionally biased region" description="Basic and acidic residues" evidence="2">
    <location>
        <begin position="46"/>
        <end position="56"/>
    </location>
</feature>
<keyword evidence="3" id="KW-0472">Membrane</keyword>
<keyword evidence="6" id="KW-1185">Reference proteome</keyword>
<evidence type="ECO:0000256" key="1">
    <source>
        <dbReference type="RuleBase" id="RU004560"/>
    </source>
</evidence>
<feature type="compositionally biased region" description="Basic and acidic residues" evidence="2">
    <location>
        <begin position="95"/>
        <end position="114"/>
    </location>
</feature>
<comment type="similarity">
    <text evidence="1">Belongs to the TRAFAC class TrmE-Era-EngA-EngB-Septin-like GTPase superfamily. Septin GTPase family.</text>
</comment>
<feature type="region of interest" description="Disordered" evidence="2">
    <location>
        <begin position="35"/>
        <end position="119"/>
    </location>
</feature>
<proteinExistence type="inferred from homology"/>
<evidence type="ECO:0000313" key="6">
    <source>
        <dbReference type="Proteomes" id="UP001491310"/>
    </source>
</evidence>
<protein>
    <recommendedName>
        <fullName evidence="4">Septin-type G domain-containing protein</fullName>
    </recommendedName>
</protein>
<dbReference type="InterPro" id="IPR030379">
    <property type="entry name" value="G_SEPTIN_dom"/>
</dbReference>
<keyword evidence="1" id="KW-0547">Nucleotide-binding</keyword>
<keyword evidence="3" id="KW-1133">Transmembrane helix</keyword>
<gene>
    <name evidence="5" type="ORF">WJX75_007305</name>
</gene>
<dbReference type="EMBL" id="JALJOT010000002">
    <property type="protein sequence ID" value="KAK9917698.1"/>
    <property type="molecule type" value="Genomic_DNA"/>
</dbReference>
<name>A0ABR2Z0I3_9CHLO</name>
<feature type="region of interest" description="Disordered" evidence="2">
    <location>
        <begin position="1"/>
        <end position="23"/>
    </location>
</feature>
<dbReference type="SUPFAM" id="SSF52540">
    <property type="entry name" value="P-loop containing nucleoside triphosphate hydrolases"/>
    <property type="match status" value="1"/>
</dbReference>
<accession>A0ABR2Z0I3</accession>
<dbReference type="PROSITE" id="PS51719">
    <property type="entry name" value="G_SEPTIN"/>
    <property type="match status" value="1"/>
</dbReference>
<dbReference type="InterPro" id="IPR027417">
    <property type="entry name" value="P-loop_NTPase"/>
</dbReference>
<feature type="compositionally biased region" description="Low complexity" evidence="2">
    <location>
        <begin position="451"/>
        <end position="463"/>
    </location>
</feature>
<sequence>MMSPVDPEEEPVSPRSDSGDSAQWCVVSPEVKCQNRRRLASPATASEHEDAEERHLNLLSVPDMPHVELGQDGDQADSCKSTPRSAEAQDDGSDESQKRWSQAEKLQDDIRKAGEASPPKMRSKCYFRMLVAGAPATGKTTFIQNLSMTYGHNDDNDFSSPSFKCTMHSPTQHSTSTGKFLESFTIDPTRAEDFVDWPADLCTRVDLSDESAKIDYQIFVQDTPGFQNEGPETEAILSFINDGNVAYMNHEQAQDRAGPMSEFEDTRVDVCLYFIAPHNLRPVDISVMEQIGELVPVIPVIAKGDSMTRSELDDFRAHVSEALRIGMPGSPVYQFNAEDLTSTGLEGSTRVFSVISSCIVDASVGRHWPVRSYPWGTAEALRSKHSDVLALRRLLFELSFDTLKRRTDGRYYKFRAVRLSAAIKAPEEAAKEVAEVELHEDTSSETPLAVSPNSSSSPKPASSRGKRQAAHRFPDAVDMLIMFFGSLMLIFAIYGMMAFVVPGRVWSPFAAHAPSPIPFNHTQTKACLITLDLTALEAPNKGQLREVWALLSLAQAVGEQQDPTLCSQERGALAYQAGMAKAELEAAEKAQRSFKKLSRSVREALHVKALRWRAAAGSRAKKLGAAVRATAHRVVKKLPVRGDGAGTMVIDVKALKRIVMRCGIMGLWF</sequence>
<dbReference type="Proteomes" id="UP001491310">
    <property type="component" value="Unassembled WGS sequence"/>
</dbReference>
<dbReference type="Pfam" id="PF00735">
    <property type="entry name" value="Septin"/>
    <property type="match status" value="1"/>
</dbReference>
<dbReference type="Gene3D" id="3.40.50.300">
    <property type="entry name" value="P-loop containing nucleotide triphosphate hydrolases"/>
    <property type="match status" value="1"/>
</dbReference>
<feature type="domain" description="Septin-type G" evidence="4">
    <location>
        <begin position="123"/>
        <end position="421"/>
    </location>
</feature>
<evidence type="ECO:0000256" key="2">
    <source>
        <dbReference type="SAM" id="MobiDB-lite"/>
    </source>
</evidence>
<evidence type="ECO:0000256" key="3">
    <source>
        <dbReference type="SAM" id="Phobius"/>
    </source>
</evidence>
<keyword evidence="1" id="KW-0342">GTP-binding</keyword>
<comment type="caution">
    <text evidence="5">The sequence shown here is derived from an EMBL/GenBank/DDBJ whole genome shotgun (WGS) entry which is preliminary data.</text>
</comment>
<organism evidence="5 6">
    <name type="scientific">Coccomyxa subellipsoidea</name>
    <dbReference type="NCBI Taxonomy" id="248742"/>
    <lineage>
        <taxon>Eukaryota</taxon>
        <taxon>Viridiplantae</taxon>
        <taxon>Chlorophyta</taxon>
        <taxon>core chlorophytes</taxon>
        <taxon>Trebouxiophyceae</taxon>
        <taxon>Trebouxiophyceae incertae sedis</taxon>
        <taxon>Coccomyxaceae</taxon>
        <taxon>Coccomyxa</taxon>
    </lineage>
</organism>
<evidence type="ECO:0000313" key="5">
    <source>
        <dbReference type="EMBL" id="KAK9917698.1"/>
    </source>
</evidence>
<feature type="transmembrane region" description="Helical" evidence="3">
    <location>
        <begin position="479"/>
        <end position="501"/>
    </location>
</feature>
<feature type="region of interest" description="Disordered" evidence="2">
    <location>
        <begin position="434"/>
        <end position="468"/>
    </location>
</feature>
<keyword evidence="3" id="KW-0812">Transmembrane</keyword>
<reference evidence="5 6" key="1">
    <citation type="journal article" date="2024" name="Nat. Commun.">
        <title>Phylogenomics reveals the evolutionary origins of lichenization in chlorophyte algae.</title>
        <authorList>
            <person name="Puginier C."/>
            <person name="Libourel C."/>
            <person name="Otte J."/>
            <person name="Skaloud P."/>
            <person name="Haon M."/>
            <person name="Grisel S."/>
            <person name="Petersen M."/>
            <person name="Berrin J.G."/>
            <person name="Delaux P.M."/>
            <person name="Dal Grande F."/>
            <person name="Keller J."/>
        </authorList>
    </citation>
    <scope>NUCLEOTIDE SEQUENCE [LARGE SCALE GENOMIC DNA]</scope>
    <source>
        <strain evidence="5 6">SAG 216-7</strain>
    </source>
</reference>
<feature type="compositionally biased region" description="Acidic residues" evidence="2">
    <location>
        <begin position="1"/>
        <end position="11"/>
    </location>
</feature>
<dbReference type="PANTHER" id="PTHR18884">
    <property type="entry name" value="SEPTIN"/>
    <property type="match status" value="1"/>
</dbReference>
<evidence type="ECO:0000259" key="4">
    <source>
        <dbReference type="PROSITE" id="PS51719"/>
    </source>
</evidence>